<reference evidence="7" key="1">
    <citation type="journal article" date="2020" name="Stud. Mycol.">
        <title>101 Dothideomycetes genomes: a test case for predicting lifestyles and emergence of pathogens.</title>
        <authorList>
            <person name="Haridas S."/>
            <person name="Albert R."/>
            <person name="Binder M."/>
            <person name="Bloem J."/>
            <person name="Labutti K."/>
            <person name="Salamov A."/>
            <person name="Andreopoulos B."/>
            <person name="Baker S."/>
            <person name="Barry K."/>
            <person name="Bills G."/>
            <person name="Bluhm B."/>
            <person name="Cannon C."/>
            <person name="Castanera R."/>
            <person name="Culley D."/>
            <person name="Daum C."/>
            <person name="Ezra D."/>
            <person name="Gonzalez J."/>
            <person name="Henrissat B."/>
            <person name="Kuo A."/>
            <person name="Liang C."/>
            <person name="Lipzen A."/>
            <person name="Lutzoni F."/>
            <person name="Magnuson J."/>
            <person name="Mondo S."/>
            <person name="Nolan M."/>
            <person name="Ohm R."/>
            <person name="Pangilinan J."/>
            <person name="Park H.-J."/>
            <person name="Ramirez L."/>
            <person name="Alfaro M."/>
            <person name="Sun H."/>
            <person name="Tritt A."/>
            <person name="Yoshinaga Y."/>
            <person name="Zwiers L.-H."/>
            <person name="Turgeon B."/>
            <person name="Goodwin S."/>
            <person name="Spatafora J."/>
            <person name="Crous P."/>
            <person name="Grigoriev I."/>
        </authorList>
    </citation>
    <scope>NUCLEOTIDE SEQUENCE</scope>
    <source>
        <strain evidence="7">ATCC 74209</strain>
    </source>
</reference>
<dbReference type="OrthoDB" id="2117453at2759"/>
<protein>
    <recommendedName>
        <fullName evidence="6">MARVEL domain-containing protein</fullName>
    </recommendedName>
</protein>
<organism evidence="7 8">
    <name type="scientific">Delitschia confertaspora ATCC 74209</name>
    <dbReference type="NCBI Taxonomy" id="1513339"/>
    <lineage>
        <taxon>Eukaryota</taxon>
        <taxon>Fungi</taxon>
        <taxon>Dikarya</taxon>
        <taxon>Ascomycota</taxon>
        <taxon>Pezizomycotina</taxon>
        <taxon>Dothideomycetes</taxon>
        <taxon>Pleosporomycetidae</taxon>
        <taxon>Pleosporales</taxon>
        <taxon>Delitschiaceae</taxon>
        <taxon>Delitschia</taxon>
    </lineage>
</organism>
<evidence type="ECO:0000313" key="7">
    <source>
        <dbReference type="EMBL" id="KAF2202311.1"/>
    </source>
</evidence>
<dbReference type="GO" id="GO:0016020">
    <property type="term" value="C:membrane"/>
    <property type="evidence" value="ECO:0007669"/>
    <property type="project" value="UniProtKB-SubCell"/>
</dbReference>
<keyword evidence="8" id="KW-1185">Reference proteome</keyword>
<comment type="subcellular location">
    <subcellularLocation>
        <location evidence="1">Membrane</location>
        <topology evidence="1">Multi-pass membrane protein</topology>
    </subcellularLocation>
</comment>
<keyword evidence="2 5" id="KW-0812">Transmembrane</keyword>
<evidence type="ECO:0000256" key="3">
    <source>
        <dbReference type="ARBA" id="ARBA00022989"/>
    </source>
</evidence>
<accession>A0A9P4MTA2</accession>
<dbReference type="EMBL" id="ML993941">
    <property type="protein sequence ID" value="KAF2202311.1"/>
    <property type="molecule type" value="Genomic_DNA"/>
</dbReference>
<dbReference type="Proteomes" id="UP000799536">
    <property type="component" value="Unassembled WGS sequence"/>
</dbReference>
<keyword evidence="4 5" id="KW-0472">Membrane</keyword>
<evidence type="ECO:0000256" key="4">
    <source>
        <dbReference type="ARBA" id="ARBA00023136"/>
    </source>
</evidence>
<evidence type="ECO:0000313" key="8">
    <source>
        <dbReference type="Proteomes" id="UP000799536"/>
    </source>
</evidence>
<dbReference type="PANTHER" id="PTHR37451">
    <property type="entry name" value="MARVEL DOMAIN"/>
    <property type="match status" value="1"/>
</dbReference>
<evidence type="ECO:0000256" key="2">
    <source>
        <dbReference type="ARBA" id="ARBA00022692"/>
    </source>
</evidence>
<keyword evidence="3 5" id="KW-1133">Transmembrane helix</keyword>
<dbReference type="Pfam" id="PF01284">
    <property type="entry name" value="MARVEL"/>
    <property type="match status" value="1"/>
</dbReference>
<dbReference type="PANTHER" id="PTHR37451:SF1">
    <property type="entry name" value="MARVEL DOMAIN-CONTAINING PROTEIN"/>
    <property type="match status" value="1"/>
</dbReference>
<feature type="transmembrane region" description="Helical" evidence="5">
    <location>
        <begin position="7"/>
        <end position="26"/>
    </location>
</feature>
<gene>
    <name evidence="7" type="ORF">GQ43DRAFT_369414</name>
</gene>
<proteinExistence type="predicted"/>
<feature type="transmembrane region" description="Helical" evidence="5">
    <location>
        <begin position="73"/>
        <end position="91"/>
    </location>
</feature>
<evidence type="ECO:0000259" key="6">
    <source>
        <dbReference type="Pfam" id="PF01284"/>
    </source>
</evidence>
<sequence length="160" mass="18050">MYALRVLQFVLAAVVLGLVGYVTSWWTKTWRTAPPPELTFILFKCAWTLLILPPLVLAPIVLPHVFRTKRSKFLLLLPEILTMLYWFAGWVSMTVFLTDRICFGTVCSIAKAGTAVSAVEWFLWCGTAVLGGLWWAGMWGWAKEGEGGKEEKRVDMHQGV</sequence>
<dbReference type="InterPro" id="IPR008253">
    <property type="entry name" value="Marvel"/>
</dbReference>
<evidence type="ECO:0000256" key="1">
    <source>
        <dbReference type="ARBA" id="ARBA00004141"/>
    </source>
</evidence>
<feature type="domain" description="MARVEL" evidence="6">
    <location>
        <begin position="2"/>
        <end position="130"/>
    </location>
</feature>
<feature type="transmembrane region" description="Helical" evidence="5">
    <location>
        <begin position="38"/>
        <end position="61"/>
    </location>
</feature>
<feature type="transmembrane region" description="Helical" evidence="5">
    <location>
        <begin position="121"/>
        <end position="142"/>
    </location>
</feature>
<evidence type="ECO:0000256" key="5">
    <source>
        <dbReference type="SAM" id="Phobius"/>
    </source>
</evidence>
<name>A0A9P4MTA2_9PLEO</name>
<comment type="caution">
    <text evidence="7">The sequence shown here is derived from an EMBL/GenBank/DDBJ whole genome shotgun (WGS) entry which is preliminary data.</text>
</comment>
<dbReference type="AlphaFoldDB" id="A0A9P4MTA2"/>